<dbReference type="Proteomes" id="UP000498740">
    <property type="component" value="Unassembled WGS sequence"/>
</dbReference>
<comment type="caution">
    <text evidence="2">The sequence shown here is derived from an EMBL/GenBank/DDBJ whole genome shotgun (WGS) entry which is preliminary data.</text>
</comment>
<feature type="region of interest" description="Disordered" evidence="1">
    <location>
        <begin position="17"/>
        <end position="39"/>
    </location>
</feature>
<evidence type="ECO:0000313" key="2">
    <source>
        <dbReference type="EMBL" id="GFN05600.1"/>
    </source>
</evidence>
<dbReference type="AlphaFoldDB" id="A0A7J0CSU8"/>
<gene>
    <name evidence="2" type="ORF">Smic_41560</name>
</gene>
<protein>
    <submittedName>
        <fullName evidence="2">Uncharacterized protein</fullName>
    </submittedName>
</protein>
<sequence>MRAVSFAFRRASATERRAPAVSDRRPALDGAEVRAESRSALTCPTRLPDLPLPGPALFVRAPVDPCLARDLRVGPVLFFGRVDEPEPSAEPALPRPDLPRL</sequence>
<feature type="region of interest" description="Disordered" evidence="1">
    <location>
        <begin position="81"/>
        <end position="101"/>
    </location>
</feature>
<organism evidence="2 3">
    <name type="scientific">Streptomyces microflavus</name>
    <name type="common">Streptomyces lipmanii</name>
    <dbReference type="NCBI Taxonomy" id="1919"/>
    <lineage>
        <taxon>Bacteria</taxon>
        <taxon>Bacillati</taxon>
        <taxon>Actinomycetota</taxon>
        <taxon>Actinomycetes</taxon>
        <taxon>Kitasatosporales</taxon>
        <taxon>Streptomycetaceae</taxon>
        <taxon>Streptomyces</taxon>
    </lineage>
</organism>
<dbReference type="EMBL" id="BLWD01000001">
    <property type="protein sequence ID" value="GFN05600.1"/>
    <property type="molecule type" value="Genomic_DNA"/>
</dbReference>
<proteinExistence type="predicted"/>
<evidence type="ECO:0000313" key="3">
    <source>
        <dbReference type="Proteomes" id="UP000498740"/>
    </source>
</evidence>
<name>A0A7J0CSU8_STRMI</name>
<feature type="compositionally biased region" description="Basic and acidic residues" evidence="1">
    <location>
        <begin position="17"/>
        <end position="37"/>
    </location>
</feature>
<evidence type="ECO:0000256" key="1">
    <source>
        <dbReference type="SAM" id="MobiDB-lite"/>
    </source>
</evidence>
<reference evidence="2 3" key="1">
    <citation type="submission" date="2020-05" db="EMBL/GenBank/DDBJ databases">
        <title>Whole genome shotgun sequence of Streptomyces microflavus NBRC 13062.</title>
        <authorList>
            <person name="Komaki H."/>
            <person name="Tamura T."/>
        </authorList>
    </citation>
    <scope>NUCLEOTIDE SEQUENCE [LARGE SCALE GENOMIC DNA]</scope>
    <source>
        <strain evidence="2 3">NBRC 13062</strain>
    </source>
</reference>
<accession>A0A7J0CSU8</accession>